<name>A0A7J8VCY0_9ROSI</name>
<proteinExistence type="predicted"/>
<sequence>MDSGNAMELGFHADPNESSFPRRTLEWNWKRDVTPVPSEMVRSLEQEEGADSGTGNGSFIPHCLGPCSTVENCFHDCVVQGFPKGASGSTAETIRGSLSLRGSSDRIFENSREGHGVEEQHQSISNLVAKLYYGDNTVGEDTPRNRSSGEEVGPVA</sequence>
<dbReference type="EMBL" id="JABFAB010000009">
    <property type="protein sequence ID" value="MBA0660412.1"/>
    <property type="molecule type" value="Genomic_DNA"/>
</dbReference>
<organism evidence="2 3">
    <name type="scientific">Gossypium klotzschianum</name>
    <dbReference type="NCBI Taxonomy" id="34286"/>
    <lineage>
        <taxon>Eukaryota</taxon>
        <taxon>Viridiplantae</taxon>
        <taxon>Streptophyta</taxon>
        <taxon>Embryophyta</taxon>
        <taxon>Tracheophyta</taxon>
        <taxon>Spermatophyta</taxon>
        <taxon>Magnoliopsida</taxon>
        <taxon>eudicotyledons</taxon>
        <taxon>Gunneridae</taxon>
        <taxon>Pentapetalae</taxon>
        <taxon>rosids</taxon>
        <taxon>malvids</taxon>
        <taxon>Malvales</taxon>
        <taxon>Malvaceae</taxon>
        <taxon>Malvoideae</taxon>
        <taxon>Gossypium</taxon>
    </lineage>
</organism>
<gene>
    <name evidence="2" type="ORF">Goklo_012431</name>
</gene>
<evidence type="ECO:0000256" key="1">
    <source>
        <dbReference type="SAM" id="MobiDB-lite"/>
    </source>
</evidence>
<comment type="caution">
    <text evidence="2">The sequence shown here is derived from an EMBL/GenBank/DDBJ whole genome shotgun (WGS) entry which is preliminary data.</text>
</comment>
<accession>A0A7J8VCY0</accession>
<reference evidence="2 3" key="1">
    <citation type="journal article" date="2019" name="Genome Biol. Evol.">
        <title>Insights into the evolution of the New World diploid cottons (Gossypium, subgenus Houzingenia) based on genome sequencing.</title>
        <authorList>
            <person name="Grover C.E."/>
            <person name="Arick M.A. 2nd"/>
            <person name="Thrash A."/>
            <person name="Conover J.L."/>
            <person name="Sanders W.S."/>
            <person name="Peterson D.G."/>
            <person name="Frelichowski J.E."/>
            <person name="Scheffler J.A."/>
            <person name="Scheffler B.E."/>
            <person name="Wendel J.F."/>
        </authorList>
    </citation>
    <scope>NUCLEOTIDE SEQUENCE [LARGE SCALE GENOMIC DNA]</scope>
    <source>
        <strain evidence="2">57</strain>
        <tissue evidence="2">Leaf</tissue>
    </source>
</reference>
<keyword evidence="3" id="KW-1185">Reference proteome</keyword>
<dbReference type="Proteomes" id="UP000593573">
    <property type="component" value="Unassembled WGS sequence"/>
</dbReference>
<dbReference type="OrthoDB" id="1641231at2759"/>
<protein>
    <submittedName>
        <fullName evidence="2">Uncharacterized protein</fullName>
    </submittedName>
</protein>
<evidence type="ECO:0000313" key="2">
    <source>
        <dbReference type="EMBL" id="MBA0660412.1"/>
    </source>
</evidence>
<evidence type="ECO:0000313" key="3">
    <source>
        <dbReference type="Proteomes" id="UP000593573"/>
    </source>
</evidence>
<feature type="region of interest" description="Disordered" evidence="1">
    <location>
        <begin position="135"/>
        <end position="156"/>
    </location>
</feature>
<dbReference type="AlphaFoldDB" id="A0A7J8VCY0"/>